<gene>
    <name evidence="4" type="ORF">EV694_1176</name>
</gene>
<accession>A0A4R1FY43</accession>
<keyword evidence="1" id="KW-0175">Coiled coil</keyword>
<protein>
    <submittedName>
        <fullName evidence="4">Septal ring factor EnvC (AmiA/AmiB activator)</fullName>
    </submittedName>
</protein>
<dbReference type="Gene3D" id="6.10.250.3150">
    <property type="match status" value="1"/>
</dbReference>
<feature type="coiled-coil region" evidence="1">
    <location>
        <begin position="49"/>
        <end position="132"/>
    </location>
</feature>
<dbReference type="SUPFAM" id="SSF51261">
    <property type="entry name" value="Duplicated hybrid motif"/>
    <property type="match status" value="1"/>
</dbReference>
<dbReference type="FunFam" id="2.70.70.10:FF:000003">
    <property type="entry name" value="Murein hydrolase activator EnvC"/>
    <property type="match status" value="1"/>
</dbReference>
<dbReference type="GO" id="GO:0004222">
    <property type="term" value="F:metalloendopeptidase activity"/>
    <property type="evidence" value="ECO:0007669"/>
    <property type="project" value="TreeGrafter"/>
</dbReference>
<feature type="domain" description="M23ase beta-sheet core" evidence="3">
    <location>
        <begin position="327"/>
        <end position="420"/>
    </location>
</feature>
<dbReference type="InterPro" id="IPR016047">
    <property type="entry name" value="M23ase_b-sheet_dom"/>
</dbReference>
<dbReference type="PANTHER" id="PTHR21666:SF270">
    <property type="entry name" value="MUREIN HYDROLASE ACTIVATOR ENVC"/>
    <property type="match status" value="1"/>
</dbReference>
<feature type="region of interest" description="Disordered" evidence="2">
    <location>
        <begin position="253"/>
        <end position="286"/>
    </location>
</feature>
<keyword evidence="5" id="KW-1185">Reference proteome</keyword>
<reference evidence="4 5" key="1">
    <citation type="submission" date="2019-03" db="EMBL/GenBank/DDBJ databases">
        <title>Genomic Encyclopedia of Type Strains, Phase IV (KMG-IV): sequencing the most valuable type-strain genomes for metagenomic binning, comparative biology and taxonomic classification.</title>
        <authorList>
            <person name="Goeker M."/>
        </authorList>
    </citation>
    <scope>NUCLEOTIDE SEQUENCE [LARGE SCALE GENOMIC DNA]</scope>
    <source>
        <strain evidence="4 5">DSM 15534</strain>
    </source>
</reference>
<dbReference type="Gene3D" id="2.70.70.10">
    <property type="entry name" value="Glucose Permease (Domain IIA)"/>
    <property type="match status" value="1"/>
</dbReference>
<comment type="caution">
    <text evidence="4">The sequence shown here is derived from an EMBL/GenBank/DDBJ whole genome shotgun (WGS) entry which is preliminary data.</text>
</comment>
<dbReference type="PANTHER" id="PTHR21666">
    <property type="entry name" value="PEPTIDASE-RELATED"/>
    <property type="match status" value="1"/>
</dbReference>
<evidence type="ECO:0000256" key="1">
    <source>
        <dbReference type="SAM" id="Coils"/>
    </source>
</evidence>
<dbReference type="NCBIfam" id="NF008644">
    <property type="entry name" value="PRK11637.1"/>
    <property type="match status" value="1"/>
</dbReference>
<name>A0A4R1FY43_9PAST</name>
<evidence type="ECO:0000259" key="3">
    <source>
        <dbReference type="Pfam" id="PF01551"/>
    </source>
</evidence>
<evidence type="ECO:0000313" key="4">
    <source>
        <dbReference type="EMBL" id="TCJ98752.1"/>
    </source>
</evidence>
<dbReference type="AlphaFoldDB" id="A0A4R1FY43"/>
<dbReference type="EMBL" id="SMFT01000002">
    <property type="protein sequence ID" value="TCJ98752.1"/>
    <property type="molecule type" value="Genomic_DNA"/>
</dbReference>
<feature type="compositionally biased region" description="Basic and acidic residues" evidence="2">
    <location>
        <begin position="253"/>
        <end position="278"/>
    </location>
</feature>
<evidence type="ECO:0000313" key="5">
    <source>
        <dbReference type="Proteomes" id="UP000294702"/>
    </source>
</evidence>
<dbReference type="InterPro" id="IPR011055">
    <property type="entry name" value="Dup_hybrid_motif"/>
</dbReference>
<organism evidence="4 5">
    <name type="scientific">Volucribacter psittacicida</name>
    <dbReference type="NCBI Taxonomy" id="203482"/>
    <lineage>
        <taxon>Bacteria</taxon>
        <taxon>Pseudomonadati</taxon>
        <taxon>Pseudomonadota</taxon>
        <taxon>Gammaproteobacteria</taxon>
        <taxon>Pasteurellales</taxon>
        <taxon>Pasteurellaceae</taxon>
        <taxon>Volucribacter</taxon>
    </lineage>
</organism>
<dbReference type="Pfam" id="PF01551">
    <property type="entry name" value="Peptidase_M23"/>
    <property type="match status" value="1"/>
</dbReference>
<sequence>MLYLVPLICFGNVILKNMIRFWLKGKTRQIYTALLLSCGYLPYLFANDLSQIQQQIKQTEQQIAQQKQQQQQLQNQLKNQETHINQVVNQLRQVESELRESNRLIQETAQQIQQLEKQQQRQKAQLAKQLDSAYRTGTNPALLEKLLSEKAQDADRMKRYYEHINQARIELIEELKQTQQQLAENQAFIEQQRQQQQQQLTSQKQQQQALQRTQNERQKTLNQLNKTLQQDENRLAQLKANENALKQQIQRAEKVARQQEQREREAYAQKKAEAERKNNRPYQPTAQEQQLLRQTAGLGQPRKQYAFPVVGNILHRYGASQVGELKWKGIVIGAKTGTAVKAIADGRVILANWLQGYGLVVVIDHGKGDMSLYGYNQALAVKEGNLVRAGQKIAEVGNSGGQGRSSLYFEIRRQGNAVNPIGWLK</sequence>
<evidence type="ECO:0000256" key="2">
    <source>
        <dbReference type="SAM" id="MobiDB-lite"/>
    </source>
</evidence>
<dbReference type="CDD" id="cd12797">
    <property type="entry name" value="M23_peptidase"/>
    <property type="match status" value="1"/>
</dbReference>
<proteinExistence type="predicted"/>
<dbReference type="InterPro" id="IPR050570">
    <property type="entry name" value="Cell_wall_metabolism_enzyme"/>
</dbReference>
<dbReference type="Proteomes" id="UP000294702">
    <property type="component" value="Unassembled WGS sequence"/>
</dbReference>